<organism evidence="1 2">
    <name type="scientific">Marispirochaeta aestuarii</name>
    <dbReference type="NCBI Taxonomy" id="1963862"/>
    <lineage>
        <taxon>Bacteria</taxon>
        <taxon>Pseudomonadati</taxon>
        <taxon>Spirochaetota</taxon>
        <taxon>Spirochaetia</taxon>
        <taxon>Spirochaetales</taxon>
        <taxon>Spirochaetaceae</taxon>
        <taxon>Marispirochaeta</taxon>
    </lineage>
</organism>
<evidence type="ECO:0000313" key="1">
    <source>
        <dbReference type="EMBL" id="ORC27222.1"/>
    </source>
</evidence>
<name>A0A1Y1RSS0_9SPIO</name>
<dbReference type="STRING" id="1963862.B4O97_19025"/>
<dbReference type="EMBL" id="MWQY01000049">
    <property type="protein sequence ID" value="ORC27222.1"/>
    <property type="molecule type" value="Genomic_DNA"/>
</dbReference>
<dbReference type="OrthoDB" id="4956084at2"/>
<dbReference type="RefSeq" id="WP_083053100.1">
    <property type="nucleotide sequence ID" value="NZ_MWQY01000049.1"/>
</dbReference>
<reference evidence="1 2" key="1">
    <citation type="submission" date="2017-03" db="EMBL/GenBank/DDBJ databases">
        <title>Draft Genome sequence of Marispirochaeta sp. strain JC444.</title>
        <authorList>
            <person name="Shivani Y."/>
            <person name="Subhash Y."/>
            <person name="Sasikala C."/>
            <person name="Ramana C."/>
        </authorList>
    </citation>
    <scope>NUCLEOTIDE SEQUENCE [LARGE SCALE GENOMIC DNA]</scope>
    <source>
        <strain evidence="1 2">JC444</strain>
    </source>
</reference>
<dbReference type="InterPro" id="IPR008878">
    <property type="entry name" value="Transposase_IS66_Orf2"/>
</dbReference>
<dbReference type="Pfam" id="PF05717">
    <property type="entry name" value="TnpB_IS66"/>
    <property type="match status" value="1"/>
</dbReference>
<accession>A0A1Y1RSS0</accession>
<dbReference type="Proteomes" id="UP000192343">
    <property type="component" value="Unassembled WGS sequence"/>
</dbReference>
<comment type="caution">
    <text evidence="1">The sequence shown here is derived from an EMBL/GenBank/DDBJ whole genome shotgun (WGS) entry which is preliminary data.</text>
</comment>
<sequence length="115" mass="13602">MTPDFSSVQIFIRPGITDMRKAINGLAVMVQDQMNGNPLSGNLYLFCNRERRIMKALYWDRNGFCLWQKKLEKHKFPWPLTEEDARIINPEQLTMLLKGIDFWHEHTALEYSRVS</sequence>
<keyword evidence="2" id="KW-1185">Reference proteome</keyword>
<dbReference type="PANTHER" id="PTHR36455:SF1">
    <property type="entry name" value="BLR8292 PROTEIN"/>
    <property type="match status" value="1"/>
</dbReference>
<protein>
    <recommendedName>
        <fullName evidence="3">Transposase</fullName>
    </recommendedName>
</protein>
<dbReference type="AlphaFoldDB" id="A0A1Y1RSS0"/>
<gene>
    <name evidence="1" type="ORF">B4O97_19025</name>
</gene>
<proteinExistence type="predicted"/>
<dbReference type="PANTHER" id="PTHR36455">
    <property type="match status" value="1"/>
</dbReference>
<evidence type="ECO:0000313" key="2">
    <source>
        <dbReference type="Proteomes" id="UP000192343"/>
    </source>
</evidence>
<evidence type="ECO:0008006" key="3">
    <source>
        <dbReference type="Google" id="ProtNLM"/>
    </source>
</evidence>
<dbReference type="NCBIfam" id="NF033819">
    <property type="entry name" value="IS66_TnpB"/>
    <property type="match status" value="1"/>
</dbReference>